<feature type="compositionally biased region" description="Polar residues" evidence="1">
    <location>
        <begin position="261"/>
        <end position="277"/>
    </location>
</feature>
<dbReference type="AlphaFoldDB" id="A0AAD7TK60"/>
<feature type="compositionally biased region" description="Pro residues" evidence="1">
    <location>
        <begin position="407"/>
        <end position="417"/>
    </location>
</feature>
<reference evidence="2" key="1">
    <citation type="submission" date="2022-11" db="EMBL/GenBank/DDBJ databases">
        <title>Genome Sequence of Cubamyces cubensis.</title>
        <authorList>
            <person name="Buettner E."/>
        </authorList>
    </citation>
    <scope>NUCLEOTIDE SEQUENCE</scope>
    <source>
        <strain evidence="2">MPL-01</strain>
    </source>
</reference>
<sequence>MAGHAILNPICIHPLASPPSSPSSTSSLVSLDDDSLWDCGLLQPPSRTTSAATSLPASSSASADNYCVPDSPSCALRQRLMNVLNFTTEPSSTSPLQNTTTSYDPHAPACPALHRPINPAPPCTCTMFSPLTPAHAHKIAYSHPPHFSSPLPTMTFVAPAPRIPLADVLRHLDASWPTPGRSPVTPTPLRAHRHGDPHNVGATLASPRDGELPQLGLGLMMGAACVPIQLPRTRLELERESQSQTRYSRRLRDLAPAPLQLASSTPRAPFRTLTQTQTPLSAPLRTTTPTPASPTGTPPAVTQCAPALDNVSVSPQSDRKVSVSSTMDTQSTAPTSLAFPECSENVRPSKGTSVFSWQRPVVSQPLSPLSSKYAHAGPSNAAAGRAFRSPRTPSRRSSLEYANPFTPGLPPEAGPPPLRRSEWVPLPELHDDMNVEVETEIGVQPSPSVLILSPLRADLRGDLGVEDLQMRAEVCSETIARASMPLRSCSILREPESIAHLCNKLRDTFASVQRALDETPDDFTIDWSETKRTWYAKHWQVISSLDRNLNMFYLLAHQVEDRPPRIHRLAPILDKLSTYQAKFADLARRIVISHEKLRFLSLRDQLSVAHSHARHPFDVQRNALSGSGMLRHDARAARQEGRARRREIREELTRVRGRIRAIRERGLDPTGGNEDENAMPRNEDEDDDMIDDKTGDARAPWW</sequence>
<comment type="caution">
    <text evidence="2">The sequence shown here is derived from an EMBL/GenBank/DDBJ whole genome shotgun (WGS) entry which is preliminary data.</text>
</comment>
<accession>A0AAD7TK60</accession>
<feature type="region of interest" description="Disordered" evidence="1">
    <location>
        <begin position="623"/>
        <end position="645"/>
    </location>
</feature>
<feature type="region of interest" description="Disordered" evidence="1">
    <location>
        <begin position="662"/>
        <end position="702"/>
    </location>
</feature>
<keyword evidence="3" id="KW-1185">Reference proteome</keyword>
<feature type="region of interest" description="Disordered" evidence="1">
    <location>
        <begin position="369"/>
        <end position="417"/>
    </location>
</feature>
<proteinExistence type="predicted"/>
<organism evidence="2 3">
    <name type="scientific">Trametes cubensis</name>
    <dbReference type="NCBI Taxonomy" id="1111947"/>
    <lineage>
        <taxon>Eukaryota</taxon>
        <taxon>Fungi</taxon>
        <taxon>Dikarya</taxon>
        <taxon>Basidiomycota</taxon>
        <taxon>Agaricomycotina</taxon>
        <taxon>Agaricomycetes</taxon>
        <taxon>Polyporales</taxon>
        <taxon>Polyporaceae</taxon>
        <taxon>Trametes</taxon>
    </lineage>
</organism>
<gene>
    <name evidence="2" type="ORF">ONZ51_g10255</name>
</gene>
<feature type="compositionally biased region" description="Basic and acidic residues" evidence="1">
    <location>
        <begin position="630"/>
        <end position="645"/>
    </location>
</feature>
<dbReference type="Proteomes" id="UP001215151">
    <property type="component" value="Unassembled WGS sequence"/>
</dbReference>
<evidence type="ECO:0000313" key="3">
    <source>
        <dbReference type="Proteomes" id="UP001215151"/>
    </source>
</evidence>
<name>A0AAD7TK60_9APHY</name>
<evidence type="ECO:0000313" key="2">
    <source>
        <dbReference type="EMBL" id="KAJ8463441.1"/>
    </source>
</evidence>
<protein>
    <submittedName>
        <fullName evidence="2">Uncharacterized protein</fullName>
    </submittedName>
</protein>
<feature type="region of interest" description="Disordered" evidence="1">
    <location>
        <begin position="236"/>
        <end position="336"/>
    </location>
</feature>
<feature type="compositionally biased region" description="Acidic residues" evidence="1">
    <location>
        <begin position="673"/>
        <end position="690"/>
    </location>
</feature>
<dbReference type="EMBL" id="JAPEVG010000394">
    <property type="protein sequence ID" value="KAJ8463441.1"/>
    <property type="molecule type" value="Genomic_DNA"/>
</dbReference>
<feature type="compositionally biased region" description="Low complexity" evidence="1">
    <location>
        <begin position="278"/>
        <end position="299"/>
    </location>
</feature>
<feature type="compositionally biased region" description="Polar residues" evidence="1">
    <location>
        <begin position="311"/>
        <end position="335"/>
    </location>
</feature>
<evidence type="ECO:0000256" key="1">
    <source>
        <dbReference type="SAM" id="MobiDB-lite"/>
    </source>
</evidence>